<sequence length="405" mass="44957">MQVIILNDFAYVNGGASKVALDSALGLVGKVDKVVLFSAVEPVMHELYQKGVQLVCTGQKEIAKDPNRLRAMYQGIWNHKAAVEIEKLLKDFDSSDTIIHLHGWTKALSSSPVRTALKMGFKVVCTLHDYFTACPNGAFFNYTTNSSCKLRPLSLKCISTQCDVRSYPQKLYRVIRQLTQKEMGLIPKGIRHFITVSKFSESILAPYLPKNTPFYSVDNPISIKKEKPVVVANNQAFVMLGRVSKEKGPHLFAKAIQSLNAHGIVVGDGPYMETLQNIAPNLDYRGWQTTEAVKESLQNIKALVLPSLWYETQGLVVSEAAALGVPAIVPDTSAARDLVVNGETGLWFKGGDVEDLQNKMKLLLDDSQFVAELGKAAYQSFWNNPPTLSRHVEQLLSVYEKVLKR</sequence>
<dbReference type="SUPFAM" id="SSF53756">
    <property type="entry name" value="UDP-Glycosyltransferase/glycogen phosphorylase"/>
    <property type="match status" value="1"/>
</dbReference>
<dbReference type="AlphaFoldDB" id="A0A0A6PCU0"/>
<dbReference type="Pfam" id="PF00534">
    <property type="entry name" value="Glycos_transf_1"/>
    <property type="match status" value="1"/>
</dbReference>
<feature type="domain" description="Glycosyl transferase family 1" evidence="1">
    <location>
        <begin position="226"/>
        <end position="379"/>
    </location>
</feature>
<dbReference type="InterPro" id="IPR050194">
    <property type="entry name" value="Glycosyltransferase_grp1"/>
</dbReference>
<evidence type="ECO:0000313" key="2">
    <source>
        <dbReference type="EMBL" id="KHD08600.1"/>
    </source>
</evidence>
<dbReference type="InterPro" id="IPR001296">
    <property type="entry name" value="Glyco_trans_1"/>
</dbReference>
<dbReference type="EMBL" id="JSZA02000007">
    <property type="protein sequence ID" value="KHD08600.1"/>
    <property type="molecule type" value="Genomic_DNA"/>
</dbReference>
<organism evidence="2 3">
    <name type="scientific">Candidatus Thiomargarita nelsonii</name>
    <dbReference type="NCBI Taxonomy" id="1003181"/>
    <lineage>
        <taxon>Bacteria</taxon>
        <taxon>Pseudomonadati</taxon>
        <taxon>Pseudomonadota</taxon>
        <taxon>Gammaproteobacteria</taxon>
        <taxon>Thiotrichales</taxon>
        <taxon>Thiotrichaceae</taxon>
        <taxon>Thiomargarita</taxon>
    </lineage>
</organism>
<proteinExistence type="predicted"/>
<evidence type="ECO:0000313" key="3">
    <source>
        <dbReference type="Proteomes" id="UP000030428"/>
    </source>
</evidence>
<dbReference type="Gene3D" id="3.40.50.2000">
    <property type="entry name" value="Glycogen Phosphorylase B"/>
    <property type="match status" value="2"/>
</dbReference>
<dbReference type="PANTHER" id="PTHR45947:SF13">
    <property type="entry name" value="TRANSFERASE"/>
    <property type="match status" value="1"/>
</dbReference>
<reference evidence="2 3" key="1">
    <citation type="journal article" date="2016" name="Front. Microbiol.">
        <title>Single-Cell (Meta-)Genomics of a Dimorphic Candidatus Thiomargarita nelsonii Reveals Genomic Plasticity.</title>
        <authorList>
            <person name="Flood B.E."/>
            <person name="Fliss P."/>
            <person name="Jones D.S."/>
            <person name="Dick G.J."/>
            <person name="Jain S."/>
            <person name="Kaster A.K."/>
            <person name="Winkel M."/>
            <person name="Mussmann M."/>
            <person name="Bailey J."/>
        </authorList>
    </citation>
    <scope>NUCLEOTIDE SEQUENCE [LARGE SCALE GENOMIC DNA]</scope>
    <source>
        <strain evidence="2">Hydrate Ridge</strain>
    </source>
</reference>
<dbReference type="Proteomes" id="UP000030428">
    <property type="component" value="Unassembled WGS sequence"/>
</dbReference>
<dbReference type="PANTHER" id="PTHR45947">
    <property type="entry name" value="SULFOQUINOVOSYL TRANSFERASE SQD2"/>
    <property type="match status" value="1"/>
</dbReference>
<protein>
    <recommendedName>
        <fullName evidence="1">Glycosyl transferase family 1 domain-containing protein</fullName>
    </recommendedName>
</protein>
<dbReference type="GO" id="GO:0016757">
    <property type="term" value="F:glycosyltransferase activity"/>
    <property type="evidence" value="ECO:0007669"/>
    <property type="project" value="InterPro"/>
</dbReference>
<comment type="caution">
    <text evidence="2">The sequence shown here is derived from an EMBL/GenBank/DDBJ whole genome shotgun (WGS) entry which is preliminary data.</text>
</comment>
<dbReference type="CDD" id="cd03801">
    <property type="entry name" value="GT4_PimA-like"/>
    <property type="match status" value="1"/>
</dbReference>
<accession>A0A0A6PCU0</accession>
<keyword evidence="3" id="KW-1185">Reference proteome</keyword>
<name>A0A0A6PCU0_9GAMM</name>
<gene>
    <name evidence="2" type="ORF">PN36_02705</name>
</gene>
<evidence type="ECO:0000259" key="1">
    <source>
        <dbReference type="Pfam" id="PF00534"/>
    </source>
</evidence>